<evidence type="ECO:0000256" key="7">
    <source>
        <dbReference type="SAM" id="Phobius"/>
    </source>
</evidence>
<protein>
    <submittedName>
        <fullName evidence="9">EamA/RhaT family transporter</fullName>
    </submittedName>
</protein>
<evidence type="ECO:0000256" key="1">
    <source>
        <dbReference type="ARBA" id="ARBA00004651"/>
    </source>
</evidence>
<evidence type="ECO:0000313" key="10">
    <source>
        <dbReference type="Proteomes" id="UP000233375"/>
    </source>
</evidence>
<dbReference type="InterPro" id="IPR000620">
    <property type="entry name" value="EamA_dom"/>
</dbReference>
<evidence type="ECO:0000256" key="2">
    <source>
        <dbReference type="ARBA" id="ARBA00007362"/>
    </source>
</evidence>
<dbReference type="Proteomes" id="UP000233375">
    <property type="component" value="Unassembled WGS sequence"/>
</dbReference>
<evidence type="ECO:0000313" key="9">
    <source>
        <dbReference type="EMBL" id="PKG22993.1"/>
    </source>
</evidence>
<accession>A0A2N0Z0G0</accession>
<keyword evidence="5 7" id="KW-1133">Transmembrane helix</keyword>
<keyword evidence="4 7" id="KW-0812">Transmembrane</keyword>
<keyword evidence="3" id="KW-1003">Cell membrane</keyword>
<evidence type="ECO:0000256" key="5">
    <source>
        <dbReference type="ARBA" id="ARBA00022989"/>
    </source>
</evidence>
<dbReference type="RefSeq" id="WP_101178015.1">
    <property type="nucleotide sequence ID" value="NZ_PISE01000031.1"/>
</dbReference>
<feature type="transmembrane region" description="Helical" evidence="7">
    <location>
        <begin position="151"/>
        <end position="170"/>
    </location>
</feature>
<dbReference type="EMBL" id="PISE01000031">
    <property type="protein sequence ID" value="PKG22993.1"/>
    <property type="molecule type" value="Genomic_DNA"/>
</dbReference>
<organism evidence="9 10">
    <name type="scientific">Niallia nealsonii</name>
    <dbReference type="NCBI Taxonomy" id="115979"/>
    <lineage>
        <taxon>Bacteria</taxon>
        <taxon>Bacillati</taxon>
        <taxon>Bacillota</taxon>
        <taxon>Bacilli</taxon>
        <taxon>Bacillales</taxon>
        <taxon>Bacillaceae</taxon>
        <taxon>Niallia</taxon>
    </lineage>
</organism>
<feature type="transmembrane region" description="Helical" evidence="7">
    <location>
        <begin position="68"/>
        <end position="85"/>
    </location>
</feature>
<feature type="transmembrane region" description="Helical" evidence="7">
    <location>
        <begin position="269"/>
        <end position="287"/>
    </location>
</feature>
<feature type="transmembrane region" description="Helical" evidence="7">
    <location>
        <begin position="97"/>
        <end position="117"/>
    </location>
</feature>
<feature type="transmembrane region" description="Helical" evidence="7">
    <location>
        <begin position="244"/>
        <end position="263"/>
    </location>
</feature>
<dbReference type="PANTHER" id="PTHR32322">
    <property type="entry name" value="INNER MEMBRANE TRANSPORTER"/>
    <property type="match status" value="1"/>
</dbReference>
<comment type="similarity">
    <text evidence="2">Belongs to the EamA transporter family.</text>
</comment>
<feature type="domain" description="EamA" evidence="8">
    <location>
        <begin position="9"/>
        <end position="140"/>
    </location>
</feature>
<reference evidence="9 10" key="1">
    <citation type="journal article" date="2003" name="Int. J. Syst. Evol. Microbiol.">
        <title>Bacillus nealsonii sp. nov., isolated from a spacecraft-assembly facility, whose spores are gamma-radiation resistant.</title>
        <authorList>
            <person name="Venkateswaran K."/>
            <person name="Kempf M."/>
            <person name="Chen F."/>
            <person name="Satomi M."/>
            <person name="Nicholson W."/>
            <person name="Kern R."/>
        </authorList>
    </citation>
    <scope>NUCLEOTIDE SEQUENCE [LARGE SCALE GENOMIC DNA]</scope>
    <source>
        <strain evidence="9 10">FO-92</strain>
    </source>
</reference>
<proteinExistence type="inferred from homology"/>
<evidence type="ECO:0000256" key="3">
    <source>
        <dbReference type="ARBA" id="ARBA00022475"/>
    </source>
</evidence>
<dbReference type="GO" id="GO:0005886">
    <property type="term" value="C:plasma membrane"/>
    <property type="evidence" value="ECO:0007669"/>
    <property type="project" value="UniProtKB-SubCell"/>
</dbReference>
<keyword evidence="6 7" id="KW-0472">Membrane</keyword>
<feature type="transmembrane region" description="Helical" evidence="7">
    <location>
        <begin position="182"/>
        <end position="201"/>
    </location>
</feature>
<dbReference type="AlphaFoldDB" id="A0A2N0Z0G0"/>
<evidence type="ECO:0000259" key="8">
    <source>
        <dbReference type="Pfam" id="PF00892"/>
    </source>
</evidence>
<dbReference type="Pfam" id="PF00892">
    <property type="entry name" value="EamA"/>
    <property type="match status" value="2"/>
</dbReference>
<sequence>MKQLSRKKTILLLTFLVMVWGVNWPLSKMALSYSPPILFAGIRTVLGGLILLLFAIPRYKKLHFKETWHYYLLSAFLNIILFYGLQTIGLGYAPAGLFSAIVFIEPVLLGIFCWLWLGEQMYGLKIFGLILGFIGILIISAGGFTGDISPIGIFLALGSALAWGLGTVFIKKIGNRVDSIWMVTVQLIMGGFFLMLGGSSLENWSVIKWEVPFIMNLLFISTFVIAFGWLAFFILVGSGEASKVGSFTFLIPLIAIMFSSFLLKEPITLNLIIGLLFVVTSILFVNIKRKSNKNHTLKSVKNDF</sequence>
<evidence type="ECO:0000256" key="6">
    <source>
        <dbReference type="ARBA" id="ARBA00023136"/>
    </source>
</evidence>
<comment type="caution">
    <text evidence="9">The sequence shown here is derived from an EMBL/GenBank/DDBJ whole genome shotgun (WGS) entry which is preliminary data.</text>
</comment>
<dbReference type="SUPFAM" id="SSF103481">
    <property type="entry name" value="Multidrug resistance efflux transporter EmrE"/>
    <property type="match status" value="2"/>
</dbReference>
<feature type="domain" description="EamA" evidence="8">
    <location>
        <begin position="151"/>
        <end position="286"/>
    </location>
</feature>
<feature type="transmembrane region" description="Helical" evidence="7">
    <location>
        <begin position="37"/>
        <end position="56"/>
    </location>
</feature>
<feature type="transmembrane region" description="Helical" evidence="7">
    <location>
        <begin position="124"/>
        <end position="145"/>
    </location>
</feature>
<dbReference type="InterPro" id="IPR037185">
    <property type="entry name" value="EmrE-like"/>
</dbReference>
<dbReference type="PANTHER" id="PTHR32322:SF18">
    <property type="entry name" value="S-ADENOSYLMETHIONINE_S-ADENOSYLHOMOCYSTEINE TRANSPORTER"/>
    <property type="match status" value="1"/>
</dbReference>
<gene>
    <name evidence="9" type="ORF">CWS01_15080</name>
</gene>
<keyword evidence="10" id="KW-1185">Reference proteome</keyword>
<evidence type="ECO:0000256" key="4">
    <source>
        <dbReference type="ARBA" id="ARBA00022692"/>
    </source>
</evidence>
<dbReference type="InterPro" id="IPR050638">
    <property type="entry name" value="AA-Vitamin_Transporters"/>
</dbReference>
<comment type="subcellular location">
    <subcellularLocation>
        <location evidence="1">Cell membrane</location>
        <topology evidence="1">Multi-pass membrane protein</topology>
    </subcellularLocation>
</comment>
<name>A0A2N0Z0G0_9BACI</name>
<feature type="transmembrane region" description="Helical" evidence="7">
    <location>
        <begin position="213"/>
        <end position="237"/>
    </location>
</feature>
<dbReference type="OrthoDB" id="510638at2"/>